<dbReference type="Gene3D" id="3.40.50.1110">
    <property type="entry name" value="SGNH hydrolase"/>
    <property type="match status" value="1"/>
</dbReference>
<feature type="region of interest" description="Disordered" evidence="2">
    <location>
        <begin position="74"/>
        <end position="105"/>
    </location>
</feature>
<feature type="coiled-coil region" evidence="1">
    <location>
        <begin position="197"/>
        <end position="252"/>
    </location>
</feature>
<keyword evidence="1" id="KW-0175">Coiled coil</keyword>
<proteinExistence type="predicted"/>
<organism evidence="3">
    <name type="scientific">Cacopsylla melanoneura</name>
    <dbReference type="NCBI Taxonomy" id="428564"/>
    <lineage>
        <taxon>Eukaryota</taxon>
        <taxon>Metazoa</taxon>
        <taxon>Ecdysozoa</taxon>
        <taxon>Arthropoda</taxon>
        <taxon>Hexapoda</taxon>
        <taxon>Insecta</taxon>
        <taxon>Pterygota</taxon>
        <taxon>Neoptera</taxon>
        <taxon>Paraneoptera</taxon>
        <taxon>Hemiptera</taxon>
        <taxon>Sternorrhyncha</taxon>
        <taxon>Psylloidea</taxon>
        <taxon>Psyllidae</taxon>
        <taxon>Psyllinae</taxon>
        <taxon>Cacopsylla</taxon>
    </lineage>
</organism>
<dbReference type="AlphaFoldDB" id="A0A8D8Q0Q1"/>
<reference evidence="3" key="1">
    <citation type="submission" date="2021-05" db="EMBL/GenBank/DDBJ databases">
        <authorList>
            <person name="Alioto T."/>
            <person name="Alioto T."/>
            <person name="Gomez Garrido J."/>
        </authorList>
    </citation>
    <scope>NUCLEOTIDE SEQUENCE</scope>
</reference>
<evidence type="ECO:0000256" key="1">
    <source>
        <dbReference type="SAM" id="Coils"/>
    </source>
</evidence>
<feature type="compositionally biased region" description="Polar residues" evidence="2">
    <location>
        <begin position="286"/>
        <end position="299"/>
    </location>
</feature>
<dbReference type="EMBL" id="HBUF01049451">
    <property type="protein sequence ID" value="CAG6621156.1"/>
    <property type="molecule type" value="Transcribed_RNA"/>
</dbReference>
<evidence type="ECO:0000313" key="3">
    <source>
        <dbReference type="EMBL" id="CAG6621156.1"/>
    </source>
</evidence>
<protein>
    <submittedName>
        <fullName evidence="3">Uncharacterized protein</fullName>
    </submittedName>
</protein>
<evidence type="ECO:0000256" key="2">
    <source>
        <dbReference type="SAM" id="MobiDB-lite"/>
    </source>
</evidence>
<name>A0A8D8Q0Q1_9HEMI</name>
<dbReference type="InterPro" id="IPR036514">
    <property type="entry name" value="SGNH_hydro_sf"/>
</dbReference>
<dbReference type="SUPFAM" id="SSF52266">
    <property type="entry name" value="SGNH hydrolase"/>
    <property type="match status" value="1"/>
</dbReference>
<dbReference type="EMBL" id="HBUF01049450">
    <property type="protein sequence ID" value="CAG6621155.1"/>
    <property type="molecule type" value="Transcribed_RNA"/>
</dbReference>
<feature type="compositionally biased region" description="Polar residues" evidence="2">
    <location>
        <begin position="78"/>
        <end position="101"/>
    </location>
</feature>
<feature type="region of interest" description="Disordered" evidence="2">
    <location>
        <begin position="286"/>
        <end position="321"/>
    </location>
</feature>
<feature type="region of interest" description="Disordered" evidence="2">
    <location>
        <begin position="487"/>
        <end position="514"/>
    </location>
</feature>
<sequence>MTNNIVELNGSESSDLQVICEGNKSHYLIYKGTKFIYSNPTNGTFIYKCHETRCPMKIKVDKDKRVVLGKAGAHENHSVSTPSPRYNRSNTGLGGKITSTPLGRKDKASNKLKEDILTKETPIQNGRLDKSNNIDCFETVLDIGETDHSRDAPTTINETCAQGYKSVIINPEQYTSNNVQKGNESKLEESNLFKIKYEELSKLRDSLIDKIVEKERTIVKHEHVIKELKEKIESLEDSAVQTENTRRLEEELTQSKSETTKLKIIISTLEAGWEVDKLEVEKLKSTLQNHQTESTTSSPHTKKPRENRPQYGNPKPGPSRILVSVLGDSHVRGLEALLKSSLPKHYDVTSHFKPGSRVEELNSLKIRKHKEEDIIVLISGTNDVSKTSMKSVKESIDKFVDKHKTCTLVIVLVPLRRHSCNINSHITDFNAQISSHFKDNKKIVILDPNKTLTSSDYVPDNLHLNKIGKNKIVKIICDRITPTTDKIYKNTNQHNNKQVDKNKKQQRQSRVNHGSKHYHVNRYYHSSDRYYRGYHRGNNNDYCHNRPNNFNRYNNNQYRGQQYTRHVNNDHYYHHRHSSPAQHYQYPRYHYNQNHYNRGSDNNSGTRMYFKDRWAHGRENQKTVRNGFF</sequence>
<accession>A0A8D8Q0Q1</accession>